<dbReference type="Proteomes" id="UP000800981">
    <property type="component" value="Unassembled WGS sequence"/>
</dbReference>
<name>A0ABX0GTW5_9ACTN</name>
<evidence type="ECO:0000313" key="1">
    <source>
        <dbReference type="EMBL" id="NHC13094.1"/>
    </source>
</evidence>
<protein>
    <recommendedName>
        <fullName evidence="3">Secreted protein</fullName>
    </recommendedName>
</protein>
<dbReference type="InterPro" id="IPR043777">
    <property type="entry name" value="DUF5719"/>
</dbReference>
<gene>
    <name evidence="1" type="ORF">G9H71_04790</name>
</gene>
<organism evidence="1 2">
    <name type="scientific">Motilibacter deserti</name>
    <dbReference type="NCBI Taxonomy" id="2714956"/>
    <lineage>
        <taxon>Bacteria</taxon>
        <taxon>Bacillati</taxon>
        <taxon>Actinomycetota</taxon>
        <taxon>Actinomycetes</taxon>
        <taxon>Motilibacterales</taxon>
        <taxon>Motilibacteraceae</taxon>
        <taxon>Motilibacter</taxon>
    </lineage>
</organism>
<accession>A0ABX0GTW5</accession>
<dbReference type="RefSeq" id="WP_166278561.1">
    <property type="nucleotide sequence ID" value="NZ_JAANNP010000001.1"/>
</dbReference>
<reference evidence="1 2" key="1">
    <citation type="submission" date="2020-03" db="EMBL/GenBank/DDBJ databases">
        <title>Two novel Motilibacter sp.</title>
        <authorList>
            <person name="Liu S."/>
        </authorList>
    </citation>
    <scope>NUCLEOTIDE SEQUENCE [LARGE SCALE GENOMIC DNA]</scope>
    <source>
        <strain evidence="1 2">E257</strain>
    </source>
</reference>
<sequence length="501" mass="49587">MTRTSRRPGPGLALAAVLLVLAAGVGTARAIKPEPVSSSPAGARSVPVAAAALACPAPSATGVTSSVIAAAAPAERAEDVRGQLTVDRLAGRGRLEQAGGAELSRTRGRAVVAPVVPQTGPVLTRGTGAVAPGLAAAQFSRTGTGLGRGIALGGCDRAGTETWLVGGGAEVGRSATLFLTNPDEAAAVVDVELWGPDGPLDAPTLRSVGVGPRSQQVLRLDAAAPADRYGVHVVAREGRVSAALRDDQYDGLQPLGTDWVPAAAAPASRVVVPAVLQGSGSRLLQILAPGTAGAVVSVRALGVDGEVEPDSLAAVSVPAGSVAEVDLGDLLGRQAVALELSSDVPVTAGVLMRQGTAQGEGTTPGELAYTAAVEPLRSGESATLPYVAVGEGRLAELLLTAAEGGATVRVVPLAQPGQEAPPARTVLVGAGSSVLVPLDTDVAAAYSVLLVVEGGSGAVSAGATLREAEERGPMLTALPLRPAPVAVPVPAVHADPTLGRD</sequence>
<evidence type="ECO:0000313" key="2">
    <source>
        <dbReference type="Proteomes" id="UP000800981"/>
    </source>
</evidence>
<dbReference type="EMBL" id="JAANNP010000001">
    <property type="protein sequence ID" value="NHC13094.1"/>
    <property type="molecule type" value="Genomic_DNA"/>
</dbReference>
<keyword evidence="2" id="KW-1185">Reference proteome</keyword>
<comment type="caution">
    <text evidence="1">The sequence shown here is derived from an EMBL/GenBank/DDBJ whole genome shotgun (WGS) entry which is preliminary data.</text>
</comment>
<proteinExistence type="predicted"/>
<evidence type="ECO:0008006" key="3">
    <source>
        <dbReference type="Google" id="ProtNLM"/>
    </source>
</evidence>
<dbReference type="Pfam" id="PF18986">
    <property type="entry name" value="DUF5719"/>
    <property type="match status" value="1"/>
</dbReference>